<dbReference type="KEGG" id="yli:2910012"/>
<organism evidence="23 25">
    <name type="scientific">Yarrowia lipolytica</name>
    <name type="common">Candida lipolytica</name>
    <dbReference type="NCBI Taxonomy" id="4952"/>
    <lineage>
        <taxon>Eukaryota</taxon>
        <taxon>Fungi</taxon>
        <taxon>Dikarya</taxon>
        <taxon>Ascomycota</taxon>
        <taxon>Saccharomycotina</taxon>
        <taxon>Dipodascomycetes</taxon>
        <taxon>Dipodascales</taxon>
        <taxon>Dipodascales incertae sedis</taxon>
        <taxon>Yarrowia</taxon>
    </lineage>
</organism>
<dbReference type="InterPro" id="IPR006165">
    <property type="entry name" value="Ku70"/>
</dbReference>
<keyword evidence="11" id="KW-0067">ATP-binding</keyword>
<dbReference type="Gene3D" id="3.40.50.410">
    <property type="entry name" value="von Willebrand factor, type A domain"/>
    <property type="match status" value="1"/>
</dbReference>
<comment type="function">
    <text evidence="17">Single-stranded DNA-dependent ATP-dependent helicase. Involved in non-homologous end joining (NHEJ) DNA double strand break repair. DNA-binding is sequence-independent but has a high affinity to nicks in double-stranded DNA and to the ends of duplex DNA. Binds to naturally occurring chromosomal ends, and therefore provides chromosomal end protection. Required also for telomere recombination to repair telomeric ends in the absence of telomerase. KU70, of the KU70/KU80 heterodimer, binds to the stem loop of TLC1, the RNA component of telomerase. Involved in telomere maintenance. Interacts with telomeric repeats and subtelomeric sequences thereby controlling telomere length and protecting against subtelomeric rearrangement. Maintains telomeric chromatin, which is involved in silencing the expression of genes located at the telomere. Required for mating-type switching.</text>
</comment>
<keyword evidence="9" id="KW-0378">Hydrolase</keyword>
<dbReference type="InterPro" id="IPR027388">
    <property type="entry name" value="Ku70_bridge/pillars_dom_sf"/>
</dbReference>
<evidence type="ECO:0000256" key="19">
    <source>
        <dbReference type="ARBA" id="ARBA00047995"/>
    </source>
</evidence>
<dbReference type="PANTHER" id="PTHR12604:SF2">
    <property type="entry name" value="X-RAY REPAIR CROSS-COMPLEMENTING PROTEIN 6"/>
    <property type="match status" value="1"/>
</dbReference>
<keyword evidence="6" id="KW-0158">Chromosome</keyword>
<evidence type="ECO:0000256" key="1">
    <source>
        <dbReference type="ARBA" id="ARBA00004123"/>
    </source>
</evidence>
<evidence type="ECO:0000256" key="18">
    <source>
        <dbReference type="ARBA" id="ARBA00031811"/>
    </source>
</evidence>
<dbReference type="Gene3D" id="1.10.1600.10">
    <property type="match status" value="1"/>
</dbReference>
<dbReference type="PIRSF" id="PIRSF003033">
    <property type="entry name" value="Ku70"/>
    <property type="match status" value="1"/>
</dbReference>
<dbReference type="OMA" id="FWANVKH"/>
<evidence type="ECO:0000256" key="9">
    <source>
        <dbReference type="ARBA" id="ARBA00022801"/>
    </source>
</evidence>
<evidence type="ECO:0000256" key="5">
    <source>
        <dbReference type="ARBA" id="ARBA00021796"/>
    </source>
</evidence>
<evidence type="ECO:0000256" key="6">
    <source>
        <dbReference type="ARBA" id="ARBA00022454"/>
    </source>
</evidence>
<dbReference type="GO" id="GO:0043564">
    <property type="term" value="C:Ku70:Ku80 complex"/>
    <property type="evidence" value="ECO:0007669"/>
    <property type="project" value="InterPro"/>
</dbReference>
<evidence type="ECO:0000313" key="26">
    <source>
        <dbReference type="Proteomes" id="UP000256601"/>
    </source>
</evidence>
<dbReference type="InterPro" id="IPR016194">
    <property type="entry name" value="SPOC-like_C_dom_sf"/>
</dbReference>
<feature type="region of interest" description="Disordered" evidence="21">
    <location>
        <begin position="514"/>
        <end position="537"/>
    </location>
</feature>
<feature type="active site" description="Schiff-base intermediate with DNA; for 5'-deoxyribose-5-phosphate lyase activity" evidence="20">
    <location>
        <position position="20"/>
    </location>
</feature>
<dbReference type="InterPro" id="IPR036465">
    <property type="entry name" value="vWFA_dom_sf"/>
</dbReference>
<dbReference type="GO" id="GO:0000781">
    <property type="term" value="C:chromosome, telomeric region"/>
    <property type="evidence" value="ECO:0007669"/>
    <property type="project" value="UniProtKB-SubCell"/>
</dbReference>
<evidence type="ECO:0000256" key="12">
    <source>
        <dbReference type="ARBA" id="ARBA00022895"/>
    </source>
</evidence>
<reference evidence="24 26" key="2">
    <citation type="submission" date="2018-07" db="EMBL/GenBank/DDBJ databases">
        <title>Draft Genome Assemblies for Five Robust Yarrowia lipolytica Strains Exhibiting High Lipid Production and Pentose Sugar Utilization and Sugar Alcohol Secretion from Undetoxified Lignocellulosic Biomass Hydrolysates.</title>
        <authorList>
            <consortium name="DOE Joint Genome Institute"/>
            <person name="Walker C."/>
            <person name="Ryu S."/>
            <person name="Na H."/>
            <person name="Zane M."/>
            <person name="LaButti K."/>
            <person name="Lipzen A."/>
            <person name="Haridas S."/>
            <person name="Barry K."/>
            <person name="Grigoriev I.V."/>
            <person name="Quarterman J."/>
            <person name="Slininger P."/>
            <person name="Dien B."/>
            <person name="Trinh C.T."/>
        </authorList>
    </citation>
    <scope>NUCLEOTIDE SEQUENCE [LARGE SCALE GENOMIC DNA]</scope>
    <source>
        <strain evidence="24 26">YB392</strain>
    </source>
</reference>
<reference evidence="23 25" key="1">
    <citation type="journal article" date="2016" name="PLoS ONE">
        <title>Sequence Assembly of Yarrowia lipolytica Strain W29/CLIB89 Shows Transposable Element Diversity.</title>
        <authorList>
            <person name="Magnan C."/>
            <person name="Yu J."/>
            <person name="Chang I."/>
            <person name="Jahn E."/>
            <person name="Kanomata Y."/>
            <person name="Wu J."/>
            <person name="Zeller M."/>
            <person name="Oakes M."/>
            <person name="Baldi P."/>
            <person name="Sandmeyer S."/>
        </authorList>
    </citation>
    <scope>NUCLEOTIDE SEQUENCE [LARGE SCALE GENOMIC DNA]</scope>
    <source>
        <strain evidence="23">CLIB89</strain>
        <strain evidence="25">CLIB89(W29)</strain>
    </source>
</reference>
<dbReference type="CDD" id="cd00788">
    <property type="entry name" value="KU70"/>
    <property type="match status" value="1"/>
</dbReference>
<dbReference type="Proteomes" id="UP000182444">
    <property type="component" value="Chromosome 1C"/>
</dbReference>
<dbReference type="GeneID" id="2910012"/>
<comment type="catalytic activity">
    <reaction evidence="19">
        <text>ATP + H2O = ADP + phosphate + H(+)</text>
        <dbReference type="Rhea" id="RHEA:13065"/>
        <dbReference type="ChEBI" id="CHEBI:15377"/>
        <dbReference type="ChEBI" id="CHEBI:15378"/>
        <dbReference type="ChEBI" id="CHEBI:30616"/>
        <dbReference type="ChEBI" id="CHEBI:43474"/>
        <dbReference type="ChEBI" id="CHEBI:456216"/>
        <dbReference type="EC" id="3.6.4.12"/>
    </reaction>
</comment>
<name>A0A1H6PRX6_YARLL</name>
<evidence type="ECO:0000313" key="24">
    <source>
        <dbReference type="EMBL" id="RDW25690.1"/>
    </source>
</evidence>
<dbReference type="AlphaFoldDB" id="A0A1H6PRX6"/>
<comment type="similarity">
    <text evidence="3">Belongs to the ku70 family.</text>
</comment>
<dbReference type="OrthoDB" id="3249161at2759"/>
<dbReference type="GO" id="GO:0000723">
    <property type="term" value="P:telomere maintenance"/>
    <property type="evidence" value="ECO:0007669"/>
    <property type="project" value="InterPro"/>
</dbReference>
<protein>
    <recommendedName>
        <fullName evidence="5">ATP-dependent DNA helicase II subunit 1</fullName>
        <ecNumber evidence="4">3.6.4.12</ecNumber>
    </recommendedName>
    <alternativeName>
        <fullName evidence="18">ATP-dependent DNA helicase II subunit Ku70</fullName>
    </alternativeName>
</protein>
<evidence type="ECO:0000256" key="4">
    <source>
        <dbReference type="ARBA" id="ARBA00012551"/>
    </source>
</evidence>
<feature type="compositionally biased region" description="Basic and acidic residues" evidence="21">
    <location>
        <begin position="514"/>
        <end position="527"/>
    </location>
</feature>
<dbReference type="GO" id="GO:0006303">
    <property type="term" value="P:double-strand break repair via nonhomologous end joining"/>
    <property type="evidence" value="ECO:0007669"/>
    <property type="project" value="InterPro"/>
</dbReference>
<evidence type="ECO:0000256" key="8">
    <source>
        <dbReference type="ARBA" id="ARBA00022763"/>
    </source>
</evidence>
<sequence>MEWISHLENDDDVLEIEDYKVRKDALLIAIQVTQNAINNGTLHKALEAAFDAVTDRIVISPQDYTGVMLFGASMQSEDDGDEFDDESDTHFILKLGLPTAAQIKRLKRLAEDPDLGERFKVQEEPHLMDVFFDMNRHFINMAPNFASRRIIYITDDDTPTTNEDDINKTRVRIEDLSHLKVKVEPLLINPSEDKTFDSSKFYALVFNEDTSVEPVEAIDLKQFINKRNVLNRSLFNVKMEIGEGLVVGVRGYLLYAEQKATSTTRKAWVYTGGEKPEIAKLESQAVTIESGRSVDKADLRKTFKFGNDYVPFTEEQLTQIRYFGEPIIRILGFHNSSDFSELFIHSVRSSMFLYPTDEKLVGSIRAFSALYQSLKNKDKMALAWVIVRKGAKPILALLIPSTKEIEGLHMVFLPFTDDIRQEPKTELVSAAPELVDATKNIFTRLRMPGGFESQRYPNPRLQWHYRVVRAMALQEEVPKVPEDKTTPKYRSIDTRVGDAIEEWNKVLQSSSKRPAEDICKAEKKVKSSDAGPPSNEQMQNMVENDIVGKLTVAELRAWGAANNVEPNGSKLKKDWVEVVKKYYGK</sequence>
<dbReference type="eggNOG" id="KOG2327">
    <property type="taxonomic scope" value="Eukaryota"/>
</dbReference>
<keyword evidence="15" id="KW-0234">DNA repair</keyword>
<dbReference type="GO" id="GO:0003684">
    <property type="term" value="F:damaged DNA binding"/>
    <property type="evidence" value="ECO:0007669"/>
    <property type="project" value="InterPro"/>
</dbReference>
<evidence type="ECO:0000256" key="13">
    <source>
        <dbReference type="ARBA" id="ARBA00023125"/>
    </source>
</evidence>
<feature type="domain" description="Ku" evidence="22">
    <location>
        <begin position="291"/>
        <end position="430"/>
    </location>
</feature>
<dbReference type="SMART" id="SM00559">
    <property type="entry name" value="Ku78"/>
    <property type="match status" value="1"/>
</dbReference>
<evidence type="ECO:0000256" key="15">
    <source>
        <dbReference type="ARBA" id="ARBA00023204"/>
    </source>
</evidence>
<keyword evidence="13" id="KW-0238">DNA-binding</keyword>
<dbReference type="VEuPathDB" id="FungiDB:YALI1_C11925g"/>
<dbReference type="SUPFAM" id="SSF53300">
    <property type="entry name" value="vWA-like"/>
    <property type="match status" value="1"/>
</dbReference>
<dbReference type="GO" id="GO:0016787">
    <property type="term" value="F:hydrolase activity"/>
    <property type="evidence" value="ECO:0007669"/>
    <property type="project" value="UniProtKB-KW"/>
</dbReference>
<dbReference type="GO" id="GO:0003678">
    <property type="term" value="F:DNA helicase activity"/>
    <property type="evidence" value="ECO:0007669"/>
    <property type="project" value="UniProtKB-EC"/>
</dbReference>
<proteinExistence type="inferred from homology"/>
<dbReference type="InterPro" id="IPR005161">
    <property type="entry name" value="Ku_N"/>
</dbReference>
<dbReference type="Proteomes" id="UP000256601">
    <property type="component" value="Unassembled WGS sequence"/>
</dbReference>
<dbReference type="PANTHER" id="PTHR12604">
    <property type="entry name" value="KU AUTOANTIGEN DNA HELICASE"/>
    <property type="match status" value="1"/>
</dbReference>
<comment type="subcellular location">
    <subcellularLocation>
        <location evidence="2">Chromosome</location>
        <location evidence="2">Telomere</location>
    </subcellularLocation>
    <subcellularLocation>
        <location evidence="1">Nucleus</location>
    </subcellularLocation>
</comment>
<dbReference type="Gene3D" id="4.10.970.10">
    <property type="entry name" value="Ku70, bridge and pillars"/>
    <property type="match status" value="1"/>
</dbReference>
<evidence type="ECO:0000259" key="22">
    <source>
        <dbReference type="SMART" id="SM00559"/>
    </source>
</evidence>
<dbReference type="InterPro" id="IPR006164">
    <property type="entry name" value="DNA_bd_Ku70/Ku80"/>
</dbReference>
<dbReference type="EC" id="3.6.4.12" evidence="4"/>
<dbReference type="GO" id="GO:0005524">
    <property type="term" value="F:ATP binding"/>
    <property type="evidence" value="ECO:0007669"/>
    <property type="project" value="UniProtKB-KW"/>
</dbReference>
<dbReference type="RefSeq" id="XP_501610.1">
    <property type="nucleotide sequence ID" value="XM_501610.1"/>
</dbReference>
<evidence type="ECO:0000313" key="25">
    <source>
        <dbReference type="Proteomes" id="UP000182444"/>
    </source>
</evidence>
<dbReference type="Gene3D" id="2.40.290.10">
    <property type="match status" value="1"/>
</dbReference>
<evidence type="ECO:0000256" key="7">
    <source>
        <dbReference type="ARBA" id="ARBA00022741"/>
    </source>
</evidence>
<evidence type="ECO:0000256" key="3">
    <source>
        <dbReference type="ARBA" id="ARBA00005240"/>
    </source>
</evidence>
<evidence type="ECO:0000256" key="14">
    <source>
        <dbReference type="ARBA" id="ARBA00023172"/>
    </source>
</evidence>
<dbReference type="SMR" id="A0A1H6PRX6"/>
<dbReference type="GO" id="GO:0042162">
    <property type="term" value="F:telomeric DNA binding"/>
    <property type="evidence" value="ECO:0007669"/>
    <property type="project" value="InterPro"/>
</dbReference>
<keyword evidence="14" id="KW-0233">DNA recombination</keyword>
<keyword evidence="12" id="KW-0779">Telomere</keyword>
<keyword evidence="10 24" id="KW-0347">Helicase</keyword>
<dbReference type="Pfam" id="PF03730">
    <property type="entry name" value="Ku_C"/>
    <property type="match status" value="1"/>
</dbReference>
<evidence type="ECO:0000313" key="23">
    <source>
        <dbReference type="EMBL" id="AOW02539.1"/>
    </source>
</evidence>
<dbReference type="FunFam" id="4.10.970.10:FF:000003">
    <property type="entry name" value="ATP-dependent DNA helicase II subunit 1"/>
    <property type="match status" value="1"/>
</dbReference>
<dbReference type="Pfam" id="PF03731">
    <property type="entry name" value="Ku_N"/>
    <property type="match status" value="1"/>
</dbReference>
<dbReference type="EMBL" id="KZ858996">
    <property type="protein sequence ID" value="RDW25690.1"/>
    <property type="molecule type" value="Genomic_DNA"/>
</dbReference>
<dbReference type="InterPro" id="IPR047087">
    <property type="entry name" value="KU70_core_dom"/>
</dbReference>
<keyword evidence="7" id="KW-0547">Nucleotide-binding</keyword>
<dbReference type="EMBL" id="CP017555">
    <property type="protein sequence ID" value="AOW02539.1"/>
    <property type="molecule type" value="Genomic_DNA"/>
</dbReference>
<keyword evidence="16" id="KW-0539">Nucleus</keyword>
<dbReference type="SUPFAM" id="SSF100939">
    <property type="entry name" value="SPOC domain-like"/>
    <property type="match status" value="1"/>
</dbReference>
<evidence type="ECO:0000256" key="16">
    <source>
        <dbReference type="ARBA" id="ARBA00023242"/>
    </source>
</evidence>
<dbReference type="VEuPathDB" id="FungiDB:YALI0_C08701g"/>
<evidence type="ECO:0000256" key="17">
    <source>
        <dbReference type="ARBA" id="ARBA00024890"/>
    </source>
</evidence>
<evidence type="ECO:0000256" key="20">
    <source>
        <dbReference type="PIRSR" id="PIRSR003033-1"/>
    </source>
</evidence>
<keyword evidence="8" id="KW-0227">DNA damage</keyword>
<evidence type="ECO:0000256" key="2">
    <source>
        <dbReference type="ARBA" id="ARBA00004574"/>
    </source>
</evidence>
<evidence type="ECO:0000256" key="10">
    <source>
        <dbReference type="ARBA" id="ARBA00022806"/>
    </source>
</evidence>
<accession>A0A1H6PRX6</accession>
<gene>
    <name evidence="24" type="ORF">B0I71DRAFT_83094</name>
    <name evidence="23" type="ORF">YALI1_C11925g</name>
</gene>
<dbReference type="Pfam" id="PF02735">
    <property type="entry name" value="Ku"/>
    <property type="match status" value="1"/>
</dbReference>
<dbReference type="InterPro" id="IPR005160">
    <property type="entry name" value="Ku_C"/>
</dbReference>
<dbReference type="GO" id="GO:0006310">
    <property type="term" value="P:DNA recombination"/>
    <property type="evidence" value="ECO:0007669"/>
    <property type="project" value="UniProtKB-KW"/>
</dbReference>
<dbReference type="GO" id="GO:0003690">
    <property type="term" value="F:double-stranded DNA binding"/>
    <property type="evidence" value="ECO:0007669"/>
    <property type="project" value="TreeGrafter"/>
</dbReference>
<evidence type="ECO:0000256" key="21">
    <source>
        <dbReference type="SAM" id="MobiDB-lite"/>
    </source>
</evidence>
<evidence type="ECO:0000256" key="11">
    <source>
        <dbReference type="ARBA" id="ARBA00022840"/>
    </source>
</evidence>